<dbReference type="EMBL" id="QFVT01000002">
    <property type="protein sequence ID" value="PYC49145.1"/>
    <property type="molecule type" value="Genomic_DNA"/>
</dbReference>
<dbReference type="OrthoDB" id="7863036at2"/>
<dbReference type="RefSeq" id="WP_110794721.1">
    <property type="nucleotide sequence ID" value="NZ_KZ826481.1"/>
</dbReference>
<dbReference type="Proteomes" id="UP000248012">
    <property type="component" value="Unassembled WGS sequence"/>
</dbReference>
<keyword evidence="2" id="KW-1185">Reference proteome</keyword>
<protein>
    <recommendedName>
        <fullName evidence="3">DUF4440 domain-containing protein</fullName>
    </recommendedName>
</protein>
<name>A0A2V4MQX4_9RHOB</name>
<accession>A0A2V4MQX4</accession>
<sequence length="141" mass="16119">MKTLSDFQTWLDEITRAYTTGDRDVIRPYLVLPLTIVSTKGTVVHKDEAGINLYLDYYLESSKLHGVTDVIRLAKELGPMGEGRLLGGYENHYLRGANYITRPYMSTVELLLDDGRWKIAKINSEVEPVQWRSIASLRQQT</sequence>
<dbReference type="AlphaFoldDB" id="A0A2V4MQX4"/>
<evidence type="ECO:0008006" key="3">
    <source>
        <dbReference type="Google" id="ProtNLM"/>
    </source>
</evidence>
<evidence type="ECO:0000313" key="2">
    <source>
        <dbReference type="Proteomes" id="UP000248012"/>
    </source>
</evidence>
<gene>
    <name evidence="1" type="ORF">DI396_03620</name>
</gene>
<proteinExistence type="predicted"/>
<organism evidence="1 2">
    <name type="scientific">Litorivita pollutaquae</name>
    <dbReference type="NCBI Taxonomy" id="2200892"/>
    <lineage>
        <taxon>Bacteria</taxon>
        <taxon>Pseudomonadati</taxon>
        <taxon>Pseudomonadota</taxon>
        <taxon>Alphaproteobacteria</taxon>
        <taxon>Rhodobacterales</taxon>
        <taxon>Paracoccaceae</taxon>
        <taxon>Litorivita</taxon>
    </lineage>
</organism>
<evidence type="ECO:0000313" key="1">
    <source>
        <dbReference type="EMBL" id="PYC49145.1"/>
    </source>
</evidence>
<reference evidence="1 2" key="1">
    <citation type="submission" date="2018-05" db="EMBL/GenBank/DDBJ databases">
        <title>Oceanovita maritima gen. nov., sp. nov., a marine bacterium in the family Rhodobacteraceae isolated from surface seawater of Lundu port Xiamen, China.</title>
        <authorList>
            <person name="Hetharua B.H."/>
            <person name="Min D."/>
            <person name="Liao H."/>
            <person name="Tian Y."/>
        </authorList>
    </citation>
    <scope>NUCLEOTIDE SEQUENCE [LARGE SCALE GENOMIC DNA]</scope>
    <source>
        <strain evidence="1 2">FSX-11</strain>
    </source>
</reference>
<comment type="caution">
    <text evidence="1">The sequence shown here is derived from an EMBL/GenBank/DDBJ whole genome shotgun (WGS) entry which is preliminary data.</text>
</comment>